<dbReference type="Proteomes" id="UP000095284">
    <property type="component" value="Unplaced"/>
</dbReference>
<feature type="signal peptide" evidence="2">
    <location>
        <begin position="1"/>
        <end position="16"/>
    </location>
</feature>
<evidence type="ECO:0000313" key="3">
    <source>
        <dbReference type="EMBL" id="CAD5230671.1"/>
    </source>
</evidence>
<proteinExistence type="predicted"/>
<feature type="chain" id="PRO_5036022046" evidence="2">
    <location>
        <begin position="17"/>
        <end position="336"/>
    </location>
</feature>
<dbReference type="Proteomes" id="UP000582659">
    <property type="component" value="Unassembled WGS sequence"/>
</dbReference>
<dbReference type="EMBL" id="CAJFCV020000005">
    <property type="protein sequence ID" value="CAG9121710.1"/>
    <property type="molecule type" value="Genomic_DNA"/>
</dbReference>
<keyword evidence="6" id="KW-1185">Reference proteome</keyword>
<accession>A0A1I7S2R0</accession>
<reference evidence="7" key="1">
    <citation type="submission" date="2016-11" db="UniProtKB">
        <authorList>
            <consortium name="WormBaseParasite"/>
        </authorList>
    </citation>
    <scope>IDENTIFICATION</scope>
</reference>
<dbReference type="Proteomes" id="UP000659654">
    <property type="component" value="Unassembled WGS sequence"/>
</dbReference>
<keyword evidence="2" id="KW-0732">Signal</keyword>
<evidence type="ECO:0000256" key="1">
    <source>
        <dbReference type="SAM" id="MobiDB-lite"/>
    </source>
</evidence>
<dbReference type="OrthoDB" id="5877904at2759"/>
<reference evidence="4" key="2">
    <citation type="submission" date="2020-08" db="EMBL/GenBank/DDBJ databases">
        <authorList>
            <person name="Kikuchi T."/>
        </authorList>
    </citation>
    <scope>NUCLEOTIDE SEQUENCE</scope>
    <source>
        <strain evidence="3">Ka4C1</strain>
    </source>
</reference>
<evidence type="ECO:0000313" key="5">
    <source>
        <dbReference type="Proteomes" id="UP000095284"/>
    </source>
</evidence>
<name>A0A1I7S2R0_BURXY</name>
<evidence type="ECO:0000313" key="4">
    <source>
        <dbReference type="EMBL" id="CAG9121710.1"/>
    </source>
</evidence>
<dbReference type="WBParaSite" id="BXY_0729000.1">
    <property type="protein sequence ID" value="BXY_0729000.1"/>
    <property type="gene ID" value="BXY_0729000"/>
</dbReference>
<gene>
    <name evidence="3" type="ORF">BXYJ_LOCUS11104</name>
</gene>
<evidence type="ECO:0000256" key="2">
    <source>
        <dbReference type="SAM" id="SignalP"/>
    </source>
</evidence>
<organism evidence="5 7">
    <name type="scientific">Bursaphelenchus xylophilus</name>
    <name type="common">Pinewood nematode worm</name>
    <name type="synonym">Aphelenchoides xylophilus</name>
    <dbReference type="NCBI Taxonomy" id="6326"/>
    <lineage>
        <taxon>Eukaryota</taxon>
        <taxon>Metazoa</taxon>
        <taxon>Ecdysozoa</taxon>
        <taxon>Nematoda</taxon>
        <taxon>Chromadorea</taxon>
        <taxon>Rhabditida</taxon>
        <taxon>Tylenchina</taxon>
        <taxon>Tylenchomorpha</taxon>
        <taxon>Aphelenchoidea</taxon>
        <taxon>Aphelenchoididae</taxon>
        <taxon>Bursaphelenchus</taxon>
    </lineage>
</organism>
<dbReference type="EMBL" id="CAJFDI010000005">
    <property type="protein sequence ID" value="CAD5230671.1"/>
    <property type="molecule type" value="Genomic_DNA"/>
</dbReference>
<dbReference type="AlphaFoldDB" id="A0A1I7S2R0"/>
<evidence type="ECO:0000313" key="6">
    <source>
        <dbReference type="Proteomes" id="UP000659654"/>
    </source>
</evidence>
<evidence type="ECO:0000313" key="7">
    <source>
        <dbReference type="WBParaSite" id="BXY_0729000.1"/>
    </source>
</evidence>
<dbReference type="SMR" id="A0A1I7S2R0"/>
<protein>
    <submittedName>
        <fullName evidence="3">(pine wood nematode) hypothetical protein</fullName>
    </submittedName>
</protein>
<sequence>MIRTVLICGVLGAVHAQQGMWEYDYPMFPQFRFRPAEPGPLFANPPPPPGAFQPPPINLLNPGQPGVKPVHRLSAATYRSGDLTRTPYAKSLEAGDLDSLLARLVTKLPQIAEKMLNKRDGDENGNFEPWKMPDSFKKPKPQASEPAAVINSMPTPRGLFSFDRLLSAFTGSGLGSERAQVSENKDGSAEKIEKEAEFDMEKIRGIPIQKDMDPLPSHVAIDEVMVPSQSNENSVDENGSHEFIDLSHHFDTTEAPKAEPTTESSTTANPADNLLGSLLTGKFEKINWMDSIFGHKNEKTEGNALSGILGGTGEFGGLSQFLGSAMDSPGNDSVRE</sequence>
<feature type="region of interest" description="Disordered" evidence="1">
    <location>
        <begin position="254"/>
        <end position="273"/>
    </location>
</feature>